<dbReference type="Proteomes" id="UP000288789">
    <property type="component" value="Unassembled WGS sequence"/>
</dbReference>
<dbReference type="Pfam" id="PF11279">
    <property type="entry name" value="DUF3080"/>
    <property type="match status" value="1"/>
</dbReference>
<gene>
    <name evidence="2" type="ORF">EGC76_02280</name>
</gene>
<organism evidence="2 3">
    <name type="scientific">Pseudidiomarina gelatinasegens</name>
    <dbReference type="NCBI Taxonomy" id="2487740"/>
    <lineage>
        <taxon>Bacteria</taxon>
        <taxon>Pseudomonadati</taxon>
        <taxon>Pseudomonadota</taxon>
        <taxon>Gammaproteobacteria</taxon>
        <taxon>Alteromonadales</taxon>
        <taxon>Idiomarinaceae</taxon>
        <taxon>Pseudidiomarina</taxon>
    </lineage>
</organism>
<keyword evidence="3" id="KW-1185">Reference proteome</keyword>
<dbReference type="OrthoDB" id="5760979at2"/>
<accession>A0A443Z5I4</accession>
<evidence type="ECO:0000313" key="2">
    <source>
        <dbReference type="EMBL" id="RWU12041.1"/>
    </source>
</evidence>
<proteinExistence type="predicted"/>
<dbReference type="PROSITE" id="PS51257">
    <property type="entry name" value="PROKAR_LIPOPROTEIN"/>
    <property type="match status" value="1"/>
</dbReference>
<feature type="signal peptide" evidence="1">
    <location>
        <begin position="1"/>
        <end position="21"/>
    </location>
</feature>
<protein>
    <submittedName>
        <fullName evidence="2">DUF3080 family protein</fullName>
    </submittedName>
</protein>
<reference evidence="2 3" key="1">
    <citation type="submission" date="2018-12" db="EMBL/GenBank/DDBJ databases">
        <authorList>
            <person name="Li A."/>
            <person name="Zhang M."/>
            <person name="Zhu H."/>
        </authorList>
    </citation>
    <scope>NUCLEOTIDE SEQUENCE [LARGE SCALE GENOMIC DNA]</scope>
    <source>
        <strain evidence="2 3">R04H25</strain>
    </source>
</reference>
<evidence type="ECO:0000256" key="1">
    <source>
        <dbReference type="SAM" id="SignalP"/>
    </source>
</evidence>
<evidence type="ECO:0000313" key="3">
    <source>
        <dbReference type="Proteomes" id="UP000288789"/>
    </source>
</evidence>
<sequence length="341" mass="38083">MRRIVTLNAFLGYIVLFMVSACNPAPTGLHQLHDYQQRVANTLAVAPIIYEPLTALRAPTARDVQLTIPRLQLSLLDSMRLDTCKAGQLIAERNSALGRLEAGIMRYYNDRKLLAALYECSAELDQDNPDLAARVLEQAQAKAELMPMLLLQALSNDKSVRNVVSMADRPLAIADSSIFATRIDSLNTVLRVIDTDAELPTEAELSTALEQLEKDRYIAQLWRALQENRKYLKQLQPLVANMSDPAGCLSAGVPNRARVLRQVFISTFSGPVQQHIGELTRQSRQLTPYVEALAVATNAADIWQDHLRQIGALDDQLIDATRNHVEYWQQFFADCNFEPGA</sequence>
<dbReference type="EMBL" id="RSFE01000002">
    <property type="protein sequence ID" value="RWU12041.1"/>
    <property type="molecule type" value="Genomic_DNA"/>
</dbReference>
<comment type="caution">
    <text evidence="2">The sequence shown here is derived from an EMBL/GenBank/DDBJ whole genome shotgun (WGS) entry which is preliminary data.</text>
</comment>
<dbReference type="AlphaFoldDB" id="A0A443Z5I4"/>
<keyword evidence="1" id="KW-0732">Signal</keyword>
<dbReference type="InterPro" id="IPR021431">
    <property type="entry name" value="DUF3080"/>
</dbReference>
<name>A0A443Z5I4_9GAMM</name>
<feature type="chain" id="PRO_5019470247" evidence="1">
    <location>
        <begin position="22"/>
        <end position="341"/>
    </location>
</feature>
<dbReference type="RefSeq" id="WP_128351409.1">
    <property type="nucleotide sequence ID" value="NZ_CAXBCQ010000031.1"/>
</dbReference>